<proteinExistence type="predicted"/>
<feature type="transmembrane region" description="Helical" evidence="2">
    <location>
        <begin position="94"/>
        <end position="115"/>
    </location>
</feature>
<organism evidence="3 4">
    <name type="scientific">Mycena metata</name>
    <dbReference type="NCBI Taxonomy" id="1033252"/>
    <lineage>
        <taxon>Eukaryota</taxon>
        <taxon>Fungi</taxon>
        <taxon>Dikarya</taxon>
        <taxon>Basidiomycota</taxon>
        <taxon>Agaricomycotina</taxon>
        <taxon>Agaricomycetes</taxon>
        <taxon>Agaricomycetidae</taxon>
        <taxon>Agaricales</taxon>
        <taxon>Marasmiineae</taxon>
        <taxon>Mycenaceae</taxon>
        <taxon>Mycena</taxon>
    </lineage>
</organism>
<feature type="compositionally biased region" description="Pro residues" evidence="1">
    <location>
        <begin position="32"/>
        <end position="41"/>
    </location>
</feature>
<feature type="region of interest" description="Disordered" evidence="1">
    <location>
        <begin position="1"/>
        <end position="44"/>
    </location>
</feature>
<feature type="region of interest" description="Disordered" evidence="1">
    <location>
        <begin position="168"/>
        <end position="212"/>
    </location>
</feature>
<reference evidence="3" key="1">
    <citation type="submission" date="2023-03" db="EMBL/GenBank/DDBJ databases">
        <title>Massive genome expansion in bonnet fungi (Mycena s.s.) driven by repeated elements and novel gene families across ecological guilds.</title>
        <authorList>
            <consortium name="Lawrence Berkeley National Laboratory"/>
            <person name="Harder C.B."/>
            <person name="Miyauchi S."/>
            <person name="Viragh M."/>
            <person name="Kuo A."/>
            <person name="Thoen E."/>
            <person name="Andreopoulos B."/>
            <person name="Lu D."/>
            <person name="Skrede I."/>
            <person name="Drula E."/>
            <person name="Henrissat B."/>
            <person name="Morin E."/>
            <person name="Kohler A."/>
            <person name="Barry K."/>
            <person name="LaButti K."/>
            <person name="Morin E."/>
            <person name="Salamov A."/>
            <person name="Lipzen A."/>
            <person name="Mereny Z."/>
            <person name="Hegedus B."/>
            <person name="Baldrian P."/>
            <person name="Stursova M."/>
            <person name="Weitz H."/>
            <person name="Taylor A."/>
            <person name="Grigoriev I.V."/>
            <person name="Nagy L.G."/>
            <person name="Martin F."/>
            <person name="Kauserud H."/>
        </authorList>
    </citation>
    <scope>NUCLEOTIDE SEQUENCE</scope>
    <source>
        <strain evidence="3">CBHHK182m</strain>
    </source>
</reference>
<keyword evidence="4" id="KW-1185">Reference proteome</keyword>
<keyword evidence="2" id="KW-0812">Transmembrane</keyword>
<dbReference type="Proteomes" id="UP001215598">
    <property type="component" value="Unassembled WGS sequence"/>
</dbReference>
<feature type="compositionally biased region" description="Basic residues" evidence="1">
    <location>
        <begin position="171"/>
        <end position="183"/>
    </location>
</feature>
<evidence type="ECO:0000256" key="1">
    <source>
        <dbReference type="SAM" id="MobiDB-lite"/>
    </source>
</evidence>
<keyword evidence="2" id="KW-0472">Membrane</keyword>
<dbReference type="EMBL" id="JARKIB010000129">
    <property type="protein sequence ID" value="KAJ7735001.1"/>
    <property type="molecule type" value="Genomic_DNA"/>
</dbReference>
<feature type="compositionally biased region" description="Low complexity" evidence="1">
    <location>
        <begin position="184"/>
        <end position="194"/>
    </location>
</feature>
<name>A0AAD7I600_9AGAR</name>
<gene>
    <name evidence="3" type="ORF">B0H16DRAFT_1577054</name>
</gene>
<feature type="region of interest" description="Disordered" evidence="1">
    <location>
        <begin position="63"/>
        <end position="88"/>
    </location>
</feature>
<dbReference type="AlphaFoldDB" id="A0AAD7I600"/>
<comment type="caution">
    <text evidence="3">The sequence shown here is derived from an EMBL/GenBank/DDBJ whole genome shotgun (WGS) entry which is preliminary data.</text>
</comment>
<feature type="compositionally biased region" description="Gly residues" evidence="1">
    <location>
        <begin position="197"/>
        <end position="212"/>
    </location>
</feature>
<evidence type="ECO:0000313" key="3">
    <source>
        <dbReference type="EMBL" id="KAJ7735001.1"/>
    </source>
</evidence>
<evidence type="ECO:0000256" key="2">
    <source>
        <dbReference type="SAM" id="Phobius"/>
    </source>
</evidence>
<accession>A0AAD7I600</accession>
<protein>
    <submittedName>
        <fullName evidence="3">Uncharacterized protein</fullName>
    </submittedName>
</protein>
<evidence type="ECO:0000313" key="4">
    <source>
        <dbReference type="Proteomes" id="UP001215598"/>
    </source>
</evidence>
<keyword evidence="2" id="KW-1133">Transmembrane helix</keyword>
<sequence>MPNLAPRPTRTRTPREPIPMPLCTRARRRPHPTPFPPPPNRLPRARKRLCMCERRASPIIIPRGRRRRRRRRRRVAHAPEGRRRRRIDARKPRFRPPLLLFFPLLLPGFLLRRWWSLPLHILRFSYFRRLPTTNSTQLRPHRRPPARARPRAFPGLRSERTRTLPFAASGPRRKRTLRDRTQRRTPTPTLTFPRSAFGGGGGGLGTTLGLPGGQRRLEGREARVRRCRCVCLRSFLCVRRVRRVRRTQCRICRPRRRGGAWALGCRGRGERPCAR</sequence>